<keyword evidence="3" id="KW-0274">FAD</keyword>
<gene>
    <name evidence="7" type="ORF">L497_3336</name>
</gene>
<dbReference type="PRINTS" id="PR00411">
    <property type="entry name" value="PNDRDTASEI"/>
</dbReference>
<proteinExistence type="predicted"/>
<evidence type="ECO:0000256" key="4">
    <source>
        <dbReference type="ARBA" id="ARBA00023002"/>
    </source>
</evidence>
<dbReference type="GO" id="GO:0005737">
    <property type="term" value="C:cytoplasm"/>
    <property type="evidence" value="ECO:0007669"/>
    <property type="project" value="TreeGrafter"/>
</dbReference>
<dbReference type="Proteomes" id="UP000026682">
    <property type="component" value="Unassembled WGS sequence"/>
</dbReference>
<evidence type="ECO:0000256" key="3">
    <source>
        <dbReference type="ARBA" id="ARBA00022827"/>
    </source>
</evidence>
<dbReference type="PRINTS" id="PR00368">
    <property type="entry name" value="FADPNR"/>
</dbReference>
<evidence type="ECO:0000313" key="7">
    <source>
        <dbReference type="EMBL" id="KAK89427.1"/>
    </source>
</evidence>
<protein>
    <submittedName>
        <fullName evidence="7">Putative rhodocoxin reductase</fullName>
    </submittedName>
</protein>
<dbReference type="Gene3D" id="3.50.50.60">
    <property type="entry name" value="FAD/NAD(P)-binding domain"/>
    <property type="match status" value="2"/>
</dbReference>
<dbReference type="SUPFAM" id="SSF51905">
    <property type="entry name" value="FAD/NAD(P)-binding domain"/>
    <property type="match status" value="2"/>
</dbReference>
<keyword evidence="4" id="KW-0560">Oxidoreductase</keyword>
<dbReference type="Gene3D" id="3.30.390.30">
    <property type="match status" value="1"/>
</dbReference>
<evidence type="ECO:0000256" key="2">
    <source>
        <dbReference type="ARBA" id="ARBA00022630"/>
    </source>
</evidence>
<keyword evidence="2" id="KW-0285">Flavoprotein</keyword>
<dbReference type="InterPro" id="IPR028202">
    <property type="entry name" value="Reductase_C"/>
</dbReference>
<dbReference type="PANTHER" id="PTHR43557:SF2">
    <property type="entry name" value="RIESKE DOMAIN-CONTAINING PROTEIN-RELATED"/>
    <property type="match status" value="1"/>
</dbReference>
<dbReference type="SUPFAM" id="SSF55424">
    <property type="entry name" value="FAD/NAD-linked reductases, dimerisation (C-terminal) domain"/>
    <property type="match status" value="1"/>
</dbReference>
<evidence type="ECO:0000259" key="5">
    <source>
        <dbReference type="Pfam" id="PF07992"/>
    </source>
</evidence>
<sequence>MRQIVIIGGGHAAAQLCGSLAESAQELAITLISEEAHLPYHRPPLSKAFIKDSAAEPALLRPANAYADAGVQLLLGETTVSIDRDRQTVTLASGTVLAYDELVLATGMRARRLPDLEPAPANLHYVRTVADAQRLRDALAAAASVTVLGGGFIGLEVAATAAALGKQVAVFESQSRLLARSVSPEISDLVSANLREAGISLHLGVSVEEVEVAGGQVRALRAGGQSHPVELLVAGIGAVPETRLAESAGLAVDNGVVVDSQMRTSDPHIYAIGDCTAFPYLRQGRAMRLESVQNANDQARVLAAVLCGQPAQYAALPWFWSEQGALRLQIAGIAPAGCERRIRSGLKPGRLSVLHFLNGRLMCVESINAPLDHMAARKLLELADHPPAEVLLDPAVALKTHC</sequence>
<dbReference type="GO" id="GO:0016651">
    <property type="term" value="F:oxidoreductase activity, acting on NAD(P)H"/>
    <property type="evidence" value="ECO:0007669"/>
    <property type="project" value="TreeGrafter"/>
</dbReference>
<feature type="domain" description="FAD/NAD(P)-binding" evidence="5">
    <location>
        <begin position="3"/>
        <end position="299"/>
    </location>
</feature>
<dbReference type="RefSeq" id="WP_005020346.1">
    <property type="nucleotide sequence ID" value="NZ_JFZZ01000099.1"/>
</dbReference>
<reference evidence="7 8" key="1">
    <citation type="submission" date="2014-03" db="EMBL/GenBank/DDBJ databases">
        <title>Genome sequence of Bordetella holmseii.</title>
        <authorList>
            <person name="Harvill E."/>
            <person name="Goodfield L.L."/>
            <person name="Ivanov Y."/>
            <person name="Meyer J.A."/>
            <person name="Newth C."/>
            <person name="Cassiday P."/>
            <person name="Tondella M.L."/>
            <person name="Liao P."/>
            <person name="Zimmerman J."/>
            <person name="Meert K."/>
            <person name="Wessel D."/>
            <person name="Berger J."/>
            <person name="Dean J.M."/>
            <person name="Holubkov R."/>
            <person name="Burr J."/>
            <person name="Liu T."/>
            <person name="Brinkac L.M."/>
            <person name="Sanka R."/>
            <person name="Kim M."/>
            <person name="Losada L."/>
        </authorList>
    </citation>
    <scope>NUCLEOTIDE SEQUENCE [LARGE SCALE GENOMIC DNA]</scope>
    <source>
        <strain evidence="7 8">CDC-H585-BH</strain>
    </source>
</reference>
<dbReference type="GeneID" id="93121532"/>
<dbReference type="InterPro" id="IPR023753">
    <property type="entry name" value="FAD/NAD-binding_dom"/>
</dbReference>
<dbReference type="InterPro" id="IPR016156">
    <property type="entry name" value="FAD/NAD-linked_Rdtase_dimer_sf"/>
</dbReference>
<comment type="caution">
    <text evidence="7">The sequence shown here is derived from an EMBL/GenBank/DDBJ whole genome shotgun (WGS) entry which is preliminary data.</text>
</comment>
<dbReference type="STRING" id="35814.BBB42_01365"/>
<name>A0A158M1F6_9BORD</name>
<organism evidence="7 8">
    <name type="scientific">Bordetella holmesii CDC-H585-BH</name>
    <dbReference type="NCBI Taxonomy" id="1331206"/>
    <lineage>
        <taxon>Bacteria</taxon>
        <taxon>Pseudomonadati</taxon>
        <taxon>Pseudomonadota</taxon>
        <taxon>Betaproteobacteria</taxon>
        <taxon>Burkholderiales</taxon>
        <taxon>Alcaligenaceae</taxon>
        <taxon>Bordetella</taxon>
    </lineage>
</organism>
<dbReference type="EMBL" id="JFZZ01000099">
    <property type="protein sequence ID" value="KAK89427.1"/>
    <property type="molecule type" value="Genomic_DNA"/>
</dbReference>
<comment type="cofactor">
    <cofactor evidence="1">
        <name>FAD</name>
        <dbReference type="ChEBI" id="CHEBI:57692"/>
    </cofactor>
</comment>
<dbReference type="Pfam" id="PF07992">
    <property type="entry name" value="Pyr_redox_2"/>
    <property type="match status" value="1"/>
</dbReference>
<evidence type="ECO:0000256" key="1">
    <source>
        <dbReference type="ARBA" id="ARBA00001974"/>
    </source>
</evidence>
<evidence type="ECO:0000259" key="6">
    <source>
        <dbReference type="Pfam" id="PF14759"/>
    </source>
</evidence>
<dbReference type="Pfam" id="PF14759">
    <property type="entry name" value="Reductase_C"/>
    <property type="match status" value="1"/>
</dbReference>
<feature type="domain" description="Reductase C-terminal" evidence="6">
    <location>
        <begin position="318"/>
        <end position="400"/>
    </location>
</feature>
<dbReference type="AlphaFoldDB" id="A0A158M1F6"/>
<dbReference type="InterPro" id="IPR036188">
    <property type="entry name" value="FAD/NAD-bd_sf"/>
</dbReference>
<evidence type="ECO:0000313" key="8">
    <source>
        <dbReference type="Proteomes" id="UP000026682"/>
    </source>
</evidence>
<dbReference type="PATRIC" id="fig|1331206.3.peg.2526"/>
<accession>A0A158M1F6</accession>
<dbReference type="PANTHER" id="PTHR43557">
    <property type="entry name" value="APOPTOSIS-INDUCING FACTOR 1"/>
    <property type="match status" value="1"/>
</dbReference>
<dbReference type="InterPro" id="IPR050446">
    <property type="entry name" value="FAD-oxidoreductase/Apoptosis"/>
</dbReference>